<organism evidence="9 10">
    <name type="scientific">Aquimarina addita</name>
    <dbReference type="NCBI Taxonomy" id="870485"/>
    <lineage>
        <taxon>Bacteria</taxon>
        <taxon>Pseudomonadati</taxon>
        <taxon>Bacteroidota</taxon>
        <taxon>Flavobacteriia</taxon>
        <taxon>Flavobacteriales</taxon>
        <taxon>Flavobacteriaceae</taxon>
        <taxon>Aquimarina</taxon>
    </lineage>
</organism>
<proteinExistence type="inferred from homology"/>
<reference evidence="10" key="1">
    <citation type="journal article" date="2019" name="Int. J. Syst. Evol. Microbiol.">
        <title>The Global Catalogue of Microorganisms (GCM) 10K type strain sequencing project: providing services to taxonomists for standard genome sequencing and annotation.</title>
        <authorList>
            <consortium name="The Broad Institute Genomics Platform"/>
            <consortium name="The Broad Institute Genome Sequencing Center for Infectious Disease"/>
            <person name="Wu L."/>
            <person name="Ma J."/>
        </authorList>
    </citation>
    <scope>NUCLEOTIDE SEQUENCE [LARGE SCALE GENOMIC DNA]</scope>
    <source>
        <strain evidence="10">JCM 17106</strain>
    </source>
</reference>
<feature type="transmembrane region" description="Helical" evidence="7">
    <location>
        <begin position="241"/>
        <end position="257"/>
    </location>
</feature>
<comment type="caution">
    <text evidence="9">The sequence shown here is derived from an EMBL/GenBank/DDBJ whole genome shotgun (WGS) entry which is preliminary data.</text>
</comment>
<evidence type="ECO:0000313" key="10">
    <source>
        <dbReference type="Proteomes" id="UP001500459"/>
    </source>
</evidence>
<comment type="subcellular location">
    <subcellularLocation>
        <location evidence="1">Cell membrane</location>
        <topology evidence="1">Multi-pass membrane protein</topology>
    </subcellularLocation>
</comment>
<keyword evidence="10" id="KW-1185">Reference proteome</keyword>
<name>A0ABP7XF87_9FLAO</name>
<keyword evidence="4 7" id="KW-0812">Transmembrane</keyword>
<dbReference type="RefSeq" id="WP_344925912.1">
    <property type="nucleotide sequence ID" value="NZ_BAABCW010000004.1"/>
</dbReference>
<feature type="domain" description="Acyltransferase 3" evidence="8">
    <location>
        <begin position="4"/>
        <end position="323"/>
    </location>
</feature>
<feature type="transmembrane region" description="Helical" evidence="7">
    <location>
        <begin position="75"/>
        <end position="92"/>
    </location>
</feature>
<feature type="transmembrane region" description="Helical" evidence="7">
    <location>
        <begin position="209"/>
        <end position="229"/>
    </location>
</feature>
<evidence type="ECO:0000256" key="2">
    <source>
        <dbReference type="ARBA" id="ARBA00007400"/>
    </source>
</evidence>
<feature type="transmembrane region" description="Helical" evidence="7">
    <location>
        <begin position="116"/>
        <end position="133"/>
    </location>
</feature>
<dbReference type="Pfam" id="PF01757">
    <property type="entry name" value="Acyl_transf_3"/>
    <property type="match status" value="1"/>
</dbReference>
<dbReference type="GO" id="GO:0016746">
    <property type="term" value="F:acyltransferase activity"/>
    <property type="evidence" value="ECO:0007669"/>
    <property type="project" value="UniProtKB-KW"/>
</dbReference>
<feature type="transmembrane region" description="Helical" evidence="7">
    <location>
        <begin position="145"/>
        <end position="164"/>
    </location>
</feature>
<keyword evidence="6 7" id="KW-0472">Membrane</keyword>
<keyword evidence="5 7" id="KW-1133">Transmembrane helix</keyword>
<evidence type="ECO:0000256" key="7">
    <source>
        <dbReference type="SAM" id="Phobius"/>
    </source>
</evidence>
<feature type="transmembrane region" description="Helical" evidence="7">
    <location>
        <begin position="308"/>
        <end position="329"/>
    </location>
</feature>
<dbReference type="InterPro" id="IPR002656">
    <property type="entry name" value="Acyl_transf_3_dom"/>
</dbReference>
<dbReference type="EMBL" id="BAABCW010000004">
    <property type="protein sequence ID" value="GAA4114411.1"/>
    <property type="molecule type" value="Genomic_DNA"/>
</dbReference>
<evidence type="ECO:0000259" key="8">
    <source>
        <dbReference type="Pfam" id="PF01757"/>
    </source>
</evidence>
<feature type="transmembrane region" description="Helical" evidence="7">
    <location>
        <begin position="176"/>
        <end position="197"/>
    </location>
</feature>
<dbReference type="PANTHER" id="PTHR40074">
    <property type="entry name" value="O-ACETYLTRANSFERASE WECH"/>
    <property type="match status" value="1"/>
</dbReference>
<evidence type="ECO:0000313" key="9">
    <source>
        <dbReference type="EMBL" id="GAA4114411.1"/>
    </source>
</evidence>
<gene>
    <name evidence="9" type="ORF">GCM10022393_13800</name>
</gene>
<keyword evidence="9" id="KW-0012">Acyltransferase</keyword>
<feature type="transmembrane region" description="Helical" evidence="7">
    <location>
        <begin position="278"/>
        <end position="296"/>
    </location>
</feature>
<evidence type="ECO:0000256" key="3">
    <source>
        <dbReference type="ARBA" id="ARBA00022475"/>
    </source>
</evidence>
<comment type="similarity">
    <text evidence="2">Belongs to the acyltransferase 3 family.</text>
</comment>
<accession>A0ABP7XF87</accession>
<dbReference type="Proteomes" id="UP001500459">
    <property type="component" value="Unassembled WGS sequence"/>
</dbReference>
<sequence>MQIQYINNLRAVACYLVVLTHSAMPALDPSFGMFMVLFSIISSPSSELFIMISSSLLAPAKLDMLSFYRKRFDKLLWPFFFWSIVLLVIGYFKNGSSITELITRILQIPLVPATGIYWFIYVIAGLYLIIPIISPWLKNCSKKELGTILLFWGITLLLPFYNVIAEKDLYKMDGDYYFTFVYLGGFIGYLFLGVYLRRYPIIFTSKLKNILFIILTTILGTLPILYAYIINRNAIEPLYDHLSISSVFYVLAIYCFFQNFEIPPYLQKMFNAIAKYSFGIYLIHIIVIRDVIWKLLENFRIPHPIIETPLISIFSLIICFYIVKAITFLPKSKYIIGA</sequence>
<protein>
    <submittedName>
        <fullName evidence="9">Acyltransferase</fullName>
    </submittedName>
</protein>
<dbReference type="PANTHER" id="PTHR40074:SF2">
    <property type="entry name" value="O-ACETYLTRANSFERASE WECH"/>
    <property type="match status" value="1"/>
</dbReference>
<evidence type="ECO:0000256" key="5">
    <source>
        <dbReference type="ARBA" id="ARBA00022989"/>
    </source>
</evidence>
<evidence type="ECO:0000256" key="1">
    <source>
        <dbReference type="ARBA" id="ARBA00004651"/>
    </source>
</evidence>
<keyword evidence="3" id="KW-1003">Cell membrane</keyword>
<evidence type="ECO:0000256" key="4">
    <source>
        <dbReference type="ARBA" id="ARBA00022692"/>
    </source>
</evidence>
<keyword evidence="9" id="KW-0808">Transferase</keyword>
<feature type="transmembrane region" description="Helical" evidence="7">
    <location>
        <begin position="12"/>
        <end position="42"/>
    </location>
</feature>
<evidence type="ECO:0000256" key="6">
    <source>
        <dbReference type="ARBA" id="ARBA00023136"/>
    </source>
</evidence>